<keyword evidence="1 2" id="KW-0193">Cuticle</keyword>
<dbReference type="AlphaFoldDB" id="A0AAW1TMT4"/>
<feature type="chain" id="PRO_5043542216" evidence="4">
    <location>
        <begin position="20"/>
        <end position="229"/>
    </location>
</feature>
<evidence type="ECO:0000256" key="2">
    <source>
        <dbReference type="PROSITE-ProRule" id="PRU00497"/>
    </source>
</evidence>
<name>A0AAW1TMT4_9CUCU</name>
<accession>A0AAW1TMT4</accession>
<dbReference type="Proteomes" id="UP001431783">
    <property type="component" value="Unassembled WGS sequence"/>
</dbReference>
<dbReference type="InterPro" id="IPR051217">
    <property type="entry name" value="Insect_Cuticle_Struc_Prot"/>
</dbReference>
<gene>
    <name evidence="5" type="ORF">WA026_003422</name>
</gene>
<dbReference type="GO" id="GO:0005615">
    <property type="term" value="C:extracellular space"/>
    <property type="evidence" value="ECO:0007669"/>
    <property type="project" value="TreeGrafter"/>
</dbReference>
<evidence type="ECO:0000256" key="1">
    <source>
        <dbReference type="ARBA" id="ARBA00022460"/>
    </source>
</evidence>
<reference evidence="5 6" key="1">
    <citation type="submission" date="2023-03" db="EMBL/GenBank/DDBJ databases">
        <title>Genome insight into feeding habits of ladybird beetles.</title>
        <authorList>
            <person name="Li H.-S."/>
            <person name="Huang Y.-H."/>
            <person name="Pang H."/>
        </authorList>
    </citation>
    <scope>NUCLEOTIDE SEQUENCE [LARGE SCALE GENOMIC DNA]</scope>
    <source>
        <strain evidence="5">SYSU_2023b</strain>
        <tissue evidence="5">Whole body</tissue>
    </source>
</reference>
<protein>
    <submittedName>
        <fullName evidence="5">Uncharacterized protein</fullName>
    </submittedName>
</protein>
<dbReference type="GO" id="GO:0031012">
    <property type="term" value="C:extracellular matrix"/>
    <property type="evidence" value="ECO:0007669"/>
    <property type="project" value="TreeGrafter"/>
</dbReference>
<dbReference type="InterPro" id="IPR000618">
    <property type="entry name" value="Insect_cuticle"/>
</dbReference>
<dbReference type="PRINTS" id="PR00947">
    <property type="entry name" value="CUTICLE"/>
</dbReference>
<proteinExistence type="predicted"/>
<organism evidence="5 6">
    <name type="scientific">Henosepilachna vigintioctopunctata</name>
    <dbReference type="NCBI Taxonomy" id="420089"/>
    <lineage>
        <taxon>Eukaryota</taxon>
        <taxon>Metazoa</taxon>
        <taxon>Ecdysozoa</taxon>
        <taxon>Arthropoda</taxon>
        <taxon>Hexapoda</taxon>
        <taxon>Insecta</taxon>
        <taxon>Pterygota</taxon>
        <taxon>Neoptera</taxon>
        <taxon>Endopterygota</taxon>
        <taxon>Coleoptera</taxon>
        <taxon>Polyphaga</taxon>
        <taxon>Cucujiformia</taxon>
        <taxon>Coccinelloidea</taxon>
        <taxon>Coccinellidae</taxon>
        <taxon>Epilachninae</taxon>
        <taxon>Epilachnini</taxon>
        <taxon>Henosepilachna</taxon>
    </lineage>
</organism>
<feature type="signal peptide" evidence="4">
    <location>
        <begin position="1"/>
        <end position="19"/>
    </location>
</feature>
<dbReference type="PANTHER" id="PTHR12236:SF79">
    <property type="entry name" value="CUTICULAR PROTEIN 50CB-RELATED"/>
    <property type="match status" value="1"/>
</dbReference>
<dbReference type="EMBL" id="JARQZJ010000001">
    <property type="protein sequence ID" value="KAK9869673.1"/>
    <property type="molecule type" value="Genomic_DNA"/>
</dbReference>
<keyword evidence="6" id="KW-1185">Reference proteome</keyword>
<sequence length="229" mass="26728">MLHKILRIILWNYMVLCNGAIIPVHRQGKLSLVEWTNYNYREPEGYGTYAFGYDVEDPETNNIQFRNEEKLSNGSVIGSYGYLEESGNAFVVNYIADHNGYRAFVEDSTKLKSLKPSFLTPLRKRTVENTSGYMQMRTGNEKTEEPFDNTSLKNKTHIHLHIKNSESSSTNSNSHFEMSKNAMKEMNPTRKKYRDSNFNKEKEGNTKNLSKTPNFHEKNYERVYRRIVN</sequence>
<dbReference type="GO" id="GO:0042302">
    <property type="term" value="F:structural constituent of cuticle"/>
    <property type="evidence" value="ECO:0007669"/>
    <property type="project" value="UniProtKB-UniRule"/>
</dbReference>
<evidence type="ECO:0000313" key="6">
    <source>
        <dbReference type="Proteomes" id="UP001431783"/>
    </source>
</evidence>
<evidence type="ECO:0000313" key="5">
    <source>
        <dbReference type="EMBL" id="KAK9869673.1"/>
    </source>
</evidence>
<evidence type="ECO:0000256" key="4">
    <source>
        <dbReference type="SAM" id="SignalP"/>
    </source>
</evidence>
<comment type="caution">
    <text evidence="5">The sequence shown here is derived from an EMBL/GenBank/DDBJ whole genome shotgun (WGS) entry which is preliminary data.</text>
</comment>
<feature type="region of interest" description="Disordered" evidence="3">
    <location>
        <begin position="186"/>
        <end position="213"/>
    </location>
</feature>
<evidence type="ECO:0000256" key="3">
    <source>
        <dbReference type="SAM" id="MobiDB-lite"/>
    </source>
</evidence>
<dbReference type="Pfam" id="PF00379">
    <property type="entry name" value="Chitin_bind_4"/>
    <property type="match status" value="1"/>
</dbReference>
<dbReference type="PROSITE" id="PS51155">
    <property type="entry name" value="CHIT_BIND_RR_2"/>
    <property type="match status" value="1"/>
</dbReference>
<dbReference type="PANTHER" id="PTHR12236">
    <property type="entry name" value="STRUCTURAL CONTITUENT OF CUTICLE"/>
    <property type="match status" value="1"/>
</dbReference>
<feature type="compositionally biased region" description="Basic and acidic residues" evidence="3">
    <location>
        <begin position="194"/>
        <end position="205"/>
    </location>
</feature>
<keyword evidence="4" id="KW-0732">Signal</keyword>